<evidence type="ECO:0000313" key="2">
    <source>
        <dbReference type="Proteomes" id="UP000827976"/>
    </source>
</evidence>
<organism evidence="1 2">
    <name type="scientific">Dioscorea alata</name>
    <name type="common">Purple yam</name>
    <dbReference type="NCBI Taxonomy" id="55571"/>
    <lineage>
        <taxon>Eukaryota</taxon>
        <taxon>Viridiplantae</taxon>
        <taxon>Streptophyta</taxon>
        <taxon>Embryophyta</taxon>
        <taxon>Tracheophyta</taxon>
        <taxon>Spermatophyta</taxon>
        <taxon>Magnoliopsida</taxon>
        <taxon>Liliopsida</taxon>
        <taxon>Dioscoreales</taxon>
        <taxon>Dioscoreaceae</taxon>
        <taxon>Dioscorea</taxon>
    </lineage>
</organism>
<dbReference type="Proteomes" id="UP000827976">
    <property type="component" value="Chromosome 3"/>
</dbReference>
<evidence type="ECO:0000313" key="1">
    <source>
        <dbReference type="EMBL" id="KAH7689126.1"/>
    </source>
</evidence>
<sequence>MPSLGSKGIKPNLRSPQEFKPNLSSQTPKQSRATCGKVSDFTTSSKPTSYAGMKPSLPVPRVFSSFSTIQRSTPQRLEPLAIHSDTTTRLAVRPRLSINLAVSDLHAWLMASLRSLASWEPRSTTGRAQVIFTAVQESSSTGRPRFSVITVREPNLVIGSTTGRARSNFIVVRESSSTGRPQVSSIVAQEPSSTGTIDPSVATTDTTFFWDRDPSIVAHPDATTGTPDSAKWEHRSTTVSAHGPSVSTSKESLLRGREPSSTNPEVATPEQHPQFNRSST</sequence>
<proteinExistence type="predicted"/>
<accession>A0ACB7WLV7</accession>
<gene>
    <name evidence="1" type="ORF">IHE45_03G076400</name>
</gene>
<protein>
    <submittedName>
        <fullName evidence="1">Uncharacterized protein</fullName>
    </submittedName>
</protein>
<comment type="caution">
    <text evidence="1">The sequence shown here is derived from an EMBL/GenBank/DDBJ whole genome shotgun (WGS) entry which is preliminary data.</text>
</comment>
<keyword evidence="2" id="KW-1185">Reference proteome</keyword>
<name>A0ACB7WLV7_DIOAL</name>
<dbReference type="EMBL" id="CM037013">
    <property type="protein sequence ID" value="KAH7689126.1"/>
    <property type="molecule type" value="Genomic_DNA"/>
</dbReference>
<reference evidence="2" key="1">
    <citation type="journal article" date="2022" name="Nat. Commun.">
        <title>Chromosome evolution and the genetic basis of agronomically important traits in greater yam.</title>
        <authorList>
            <person name="Bredeson J.V."/>
            <person name="Lyons J.B."/>
            <person name="Oniyinde I.O."/>
            <person name="Okereke N.R."/>
            <person name="Kolade O."/>
            <person name="Nnabue I."/>
            <person name="Nwadili C.O."/>
            <person name="Hribova E."/>
            <person name="Parker M."/>
            <person name="Nwogha J."/>
            <person name="Shu S."/>
            <person name="Carlson J."/>
            <person name="Kariba R."/>
            <person name="Muthemba S."/>
            <person name="Knop K."/>
            <person name="Barton G.J."/>
            <person name="Sherwood A.V."/>
            <person name="Lopez-Montes A."/>
            <person name="Asiedu R."/>
            <person name="Jamnadass R."/>
            <person name="Muchugi A."/>
            <person name="Goodstein D."/>
            <person name="Egesi C.N."/>
            <person name="Featherston J."/>
            <person name="Asfaw A."/>
            <person name="Simpson G.G."/>
            <person name="Dolezel J."/>
            <person name="Hendre P.S."/>
            <person name="Van Deynze A."/>
            <person name="Kumar P.L."/>
            <person name="Obidiegwu J.E."/>
            <person name="Bhattacharjee R."/>
            <person name="Rokhsar D.S."/>
        </authorList>
    </citation>
    <scope>NUCLEOTIDE SEQUENCE [LARGE SCALE GENOMIC DNA]</scope>
    <source>
        <strain evidence="2">cv. TDa95/00328</strain>
    </source>
</reference>